<comment type="similarity">
    <text evidence="1">Belongs to the AHA1 family.</text>
</comment>
<name>A0ABU6PEX9_9BACI</name>
<evidence type="ECO:0000259" key="2">
    <source>
        <dbReference type="Pfam" id="PF08327"/>
    </source>
</evidence>
<dbReference type="Proteomes" id="UP001336122">
    <property type="component" value="Unassembled WGS sequence"/>
</dbReference>
<sequence>MNNYSKITLTMVRDFDVAPEEIFEAWINPDMMKKWFFTLEGTNKITKNTPEVGGSWEIVDHRNGKDYRAIGEYIEMNRPEKLAFTFKMPQFGELKDTITVEIMEKQQGSEMIFSQNIIVPHEENWTKSDVEKALKDYHDGSEHGWNLMFMGLKELVETGEISYKG</sequence>
<protein>
    <submittedName>
        <fullName evidence="3">SRPBCC domain-containing protein</fullName>
    </submittedName>
</protein>
<feature type="domain" description="Activator of Hsp90 ATPase homologue 1/2-like C-terminal" evidence="2">
    <location>
        <begin position="17"/>
        <end position="157"/>
    </location>
</feature>
<keyword evidence="4" id="KW-1185">Reference proteome</keyword>
<accession>A0ABU6PEX9</accession>
<evidence type="ECO:0000313" key="4">
    <source>
        <dbReference type="Proteomes" id="UP001336122"/>
    </source>
</evidence>
<dbReference type="Gene3D" id="3.30.530.20">
    <property type="match status" value="1"/>
</dbReference>
<dbReference type="InterPro" id="IPR023393">
    <property type="entry name" value="START-like_dom_sf"/>
</dbReference>
<evidence type="ECO:0000256" key="1">
    <source>
        <dbReference type="ARBA" id="ARBA00006817"/>
    </source>
</evidence>
<dbReference type="CDD" id="cd07814">
    <property type="entry name" value="SRPBCC_CalC_Aha1-like"/>
    <property type="match status" value="1"/>
</dbReference>
<evidence type="ECO:0000313" key="3">
    <source>
        <dbReference type="EMBL" id="MED4679841.1"/>
    </source>
</evidence>
<organism evidence="3 4">
    <name type="scientific">Bacillus nitratireducens</name>
    <dbReference type="NCBI Taxonomy" id="2026193"/>
    <lineage>
        <taxon>Bacteria</taxon>
        <taxon>Bacillati</taxon>
        <taxon>Bacillota</taxon>
        <taxon>Bacilli</taxon>
        <taxon>Bacillales</taxon>
        <taxon>Bacillaceae</taxon>
        <taxon>Bacillus</taxon>
        <taxon>Bacillus cereus group</taxon>
    </lineage>
</organism>
<gene>
    <name evidence="3" type="ORF">P9485_18665</name>
</gene>
<dbReference type="EMBL" id="JARTIK010000018">
    <property type="protein sequence ID" value="MED4679841.1"/>
    <property type="molecule type" value="Genomic_DNA"/>
</dbReference>
<dbReference type="Pfam" id="PF08327">
    <property type="entry name" value="AHSA1"/>
    <property type="match status" value="1"/>
</dbReference>
<reference evidence="3 4" key="1">
    <citation type="submission" date="2023-03" db="EMBL/GenBank/DDBJ databases">
        <title>Bacillus Genome Sequencing.</title>
        <authorList>
            <person name="Dunlap C."/>
        </authorList>
    </citation>
    <scope>NUCLEOTIDE SEQUENCE [LARGE SCALE GENOMIC DNA]</scope>
    <source>
        <strain evidence="3 4">NRS-319</strain>
    </source>
</reference>
<dbReference type="RefSeq" id="WP_098800634.1">
    <property type="nucleotide sequence ID" value="NZ_JARTIK010000018.1"/>
</dbReference>
<proteinExistence type="inferred from homology"/>
<dbReference type="SUPFAM" id="SSF55961">
    <property type="entry name" value="Bet v1-like"/>
    <property type="match status" value="1"/>
</dbReference>
<dbReference type="InterPro" id="IPR013538">
    <property type="entry name" value="ASHA1/2-like_C"/>
</dbReference>
<comment type="caution">
    <text evidence="3">The sequence shown here is derived from an EMBL/GenBank/DDBJ whole genome shotgun (WGS) entry which is preliminary data.</text>
</comment>